<feature type="region of interest" description="Disordered" evidence="1">
    <location>
        <begin position="176"/>
        <end position="197"/>
    </location>
</feature>
<name>A0A2I4FB59_JUGRE</name>
<evidence type="ECO:0000313" key="3">
    <source>
        <dbReference type="RefSeq" id="XP_018828882.2"/>
    </source>
</evidence>
<dbReference type="Gramene" id="Jr16_08110_p1">
    <property type="protein sequence ID" value="cds.Jr16_08110_p1"/>
    <property type="gene ID" value="Jr16_08110"/>
</dbReference>
<dbReference type="Gene3D" id="4.10.60.10">
    <property type="entry name" value="Zinc finger, CCHC-type"/>
    <property type="match status" value="1"/>
</dbReference>
<dbReference type="PROSITE" id="PS50158">
    <property type="entry name" value="ZF_CCHC"/>
    <property type="match status" value="1"/>
</dbReference>
<dbReference type="GO" id="GO:0003676">
    <property type="term" value="F:nucleic acid binding"/>
    <property type="evidence" value="ECO:0007669"/>
    <property type="project" value="InterPro"/>
</dbReference>
<dbReference type="PANTHER" id="PTHR34482:SF36">
    <property type="entry name" value="RETROTRANSPOSON GAG DOMAIN-CONTAINING PROTEIN"/>
    <property type="match status" value="1"/>
</dbReference>
<dbReference type="GeneID" id="108997178"/>
<dbReference type="RefSeq" id="XP_018828882.2">
    <property type="nucleotide sequence ID" value="XM_018973337.2"/>
</dbReference>
<dbReference type="InterPro" id="IPR001878">
    <property type="entry name" value="Znf_CCHC"/>
</dbReference>
<gene>
    <name evidence="3" type="primary">LOC108997178</name>
</gene>
<feature type="compositionally biased region" description="Polar residues" evidence="1">
    <location>
        <begin position="181"/>
        <end position="197"/>
    </location>
</feature>
<dbReference type="OrthoDB" id="2272416at2759"/>
<keyword evidence="2" id="KW-1185">Reference proteome</keyword>
<dbReference type="Proteomes" id="UP000235220">
    <property type="component" value="Chromosome 16"/>
</dbReference>
<evidence type="ECO:0000313" key="2">
    <source>
        <dbReference type="Proteomes" id="UP000235220"/>
    </source>
</evidence>
<dbReference type="KEGG" id="jre:108997178"/>
<reference evidence="3" key="1">
    <citation type="submission" date="2025-08" db="UniProtKB">
        <authorList>
            <consortium name="RefSeq"/>
        </authorList>
    </citation>
    <scope>IDENTIFICATION</scope>
    <source>
        <tissue evidence="3">Leaves</tissue>
    </source>
</reference>
<sequence length="293" mass="32886">MVRPRKPTNETDDELPRGDGNYAMVRALNRMTEFLQQNFCPQQGDQNRVLQAGCTYERFLAHRTPTFTGEEDPLLTGMWIEDLERTFEVCGCTEAHKVLYGSYLLHGEAANWWKTKRELLEMELGSFAAVSWQRFKKEFDDCFFPIFMRRLVEVASIAERERGVVVGSPLGKKRLNVDGEGSSSGSPQKFVQRTRARSQAASGVRIGGRAPVCGRCNRAHEGECRQGWNQCFQCGQMGHFACECPNWTQGNQGGHHSARTNQRQLVQAWVYALTPGSAGDEVPETQDAGIMAA</sequence>
<dbReference type="AlphaFoldDB" id="A0A2I4FB59"/>
<dbReference type="GO" id="GO:0008270">
    <property type="term" value="F:zinc ion binding"/>
    <property type="evidence" value="ECO:0007669"/>
    <property type="project" value="InterPro"/>
</dbReference>
<proteinExistence type="predicted"/>
<accession>A0A2I4FB59</accession>
<dbReference type="SMART" id="SM00343">
    <property type="entry name" value="ZnF_C2HC"/>
    <property type="match status" value="1"/>
</dbReference>
<dbReference type="InterPro" id="IPR036875">
    <property type="entry name" value="Znf_CCHC_sf"/>
</dbReference>
<dbReference type="SUPFAM" id="SSF57756">
    <property type="entry name" value="Retrovirus zinc finger-like domains"/>
    <property type="match status" value="1"/>
</dbReference>
<dbReference type="PANTHER" id="PTHR34482">
    <property type="entry name" value="DNA DAMAGE-INDUCIBLE PROTEIN 1-LIKE"/>
    <property type="match status" value="1"/>
</dbReference>
<evidence type="ECO:0000256" key="1">
    <source>
        <dbReference type="SAM" id="MobiDB-lite"/>
    </source>
</evidence>
<protein>
    <submittedName>
        <fullName evidence="3">Uncharacterized protein LOC108997178</fullName>
    </submittedName>
</protein>
<organism evidence="2 3">
    <name type="scientific">Juglans regia</name>
    <name type="common">English walnut</name>
    <dbReference type="NCBI Taxonomy" id="51240"/>
    <lineage>
        <taxon>Eukaryota</taxon>
        <taxon>Viridiplantae</taxon>
        <taxon>Streptophyta</taxon>
        <taxon>Embryophyta</taxon>
        <taxon>Tracheophyta</taxon>
        <taxon>Spermatophyta</taxon>
        <taxon>Magnoliopsida</taxon>
        <taxon>eudicotyledons</taxon>
        <taxon>Gunneridae</taxon>
        <taxon>Pentapetalae</taxon>
        <taxon>rosids</taxon>
        <taxon>fabids</taxon>
        <taxon>Fagales</taxon>
        <taxon>Juglandaceae</taxon>
        <taxon>Juglans</taxon>
    </lineage>
</organism>